<comment type="caution">
    <text evidence="4">The sequence shown here is derived from an EMBL/GenBank/DDBJ whole genome shotgun (WGS) entry which is preliminary data.</text>
</comment>
<dbReference type="OrthoDB" id="9795675at2"/>
<name>A0A084U8H1_9HYPH</name>
<dbReference type="Pfam" id="PF16841">
    <property type="entry name" value="CBM60"/>
    <property type="match status" value="1"/>
</dbReference>
<feature type="signal peptide" evidence="2">
    <location>
        <begin position="1"/>
        <end position="23"/>
    </location>
</feature>
<dbReference type="eggNOG" id="ENOG502ZJAN">
    <property type="taxonomic scope" value="Bacteria"/>
</dbReference>
<feature type="chain" id="PRO_5001783052" description="Carbohydrate binding module xylan-binding domain-containing protein" evidence="2">
    <location>
        <begin position="24"/>
        <end position="193"/>
    </location>
</feature>
<gene>
    <name evidence="4" type="ORF">EL18_00272</name>
</gene>
<dbReference type="RefSeq" id="WP_036478997.1">
    <property type="nucleotide sequence ID" value="NZ_JMQM01000001.1"/>
</dbReference>
<evidence type="ECO:0000256" key="1">
    <source>
        <dbReference type="SAM" id="MobiDB-lite"/>
    </source>
</evidence>
<evidence type="ECO:0000313" key="4">
    <source>
        <dbReference type="EMBL" id="KFB09257.1"/>
    </source>
</evidence>
<proteinExistence type="predicted"/>
<dbReference type="Gene3D" id="2.60.60.40">
    <property type="match status" value="1"/>
</dbReference>
<organism evidence="4 5">
    <name type="scientific">Nitratireductor basaltis</name>
    <dbReference type="NCBI Taxonomy" id="472175"/>
    <lineage>
        <taxon>Bacteria</taxon>
        <taxon>Pseudomonadati</taxon>
        <taxon>Pseudomonadota</taxon>
        <taxon>Alphaproteobacteria</taxon>
        <taxon>Hyphomicrobiales</taxon>
        <taxon>Phyllobacteriaceae</taxon>
        <taxon>Nitratireductor</taxon>
    </lineage>
</organism>
<reference evidence="4 5" key="1">
    <citation type="submission" date="2014-05" db="EMBL/GenBank/DDBJ databases">
        <title>Draft Genome Sequence of Nitratireductor basaltis Strain UMTGB225, A Marine Bacterium Isolated from Green Barrel Tunicate.</title>
        <authorList>
            <person name="Gan H.Y."/>
        </authorList>
    </citation>
    <scope>NUCLEOTIDE SEQUENCE [LARGE SCALE GENOMIC DNA]</scope>
    <source>
        <strain evidence="4 5">UMTGB225</strain>
    </source>
</reference>
<dbReference type="Proteomes" id="UP000053675">
    <property type="component" value="Unassembled WGS sequence"/>
</dbReference>
<dbReference type="PATRIC" id="fig|472175.3.peg.279"/>
<dbReference type="InterPro" id="IPR031768">
    <property type="entry name" value="CBM60_xylan-bd"/>
</dbReference>
<evidence type="ECO:0000313" key="5">
    <source>
        <dbReference type="Proteomes" id="UP000053675"/>
    </source>
</evidence>
<dbReference type="EMBL" id="JMQM01000001">
    <property type="protein sequence ID" value="KFB09257.1"/>
    <property type="molecule type" value="Genomic_DNA"/>
</dbReference>
<keyword evidence="5" id="KW-1185">Reference proteome</keyword>
<feature type="domain" description="Carbohydrate binding module xylan-binding" evidence="3">
    <location>
        <begin position="30"/>
        <end position="133"/>
    </location>
</feature>
<evidence type="ECO:0000259" key="3">
    <source>
        <dbReference type="Pfam" id="PF16841"/>
    </source>
</evidence>
<dbReference type="STRING" id="472175.EL18_00272"/>
<keyword evidence="2" id="KW-0732">Signal</keyword>
<evidence type="ECO:0000256" key="2">
    <source>
        <dbReference type="SAM" id="SignalP"/>
    </source>
</evidence>
<dbReference type="AlphaFoldDB" id="A0A084U8H1"/>
<protein>
    <recommendedName>
        <fullName evidence="3">Carbohydrate binding module xylan-binding domain-containing protein</fullName>
    </recommendedName>
</protein>
<accession>A0A084U8H1</accession>
<sequence length="193" mass="21122">MKTFLSIAATAAFAAIQLSGATADTAGTRVTVQIAGEAYEGQPEFEVRFGGQVIGRGELTAGIDTVSEGRLFFSPDPDKYLETFEFMVSDKDFQRNAALTVHLMNDRFKEEAWGRDRNIFIRSITVNGKKVFSRNLQLETDAKPEKVDYQAGLLPVYRQNQRAVAQPPAGGWPSPDGRTSRLTVQPHIPAAGG</sequence>
<feature type="region of interest" description="Disordered" evidence="1">
    <location>
        <begin position="164"/>
        <end position="193"/>
    </location>
</feature>